<evidence type="ECO:0000313" key="5">
    <source>
        <dbReference type="Proteomes" id="UP000261811"/>
    </source>
</evidence>
<dbReference type="Pfam" id="PF12172">
    <property type="entry name" value="zf-ChsH2"/>
    <property type="match status" value="1"/>
</dbReference>
<evidence type="ECO:0000256" key="1">
    <source>
        <dbReference type="SAM" id="MobiDB-lite"/>
    </source>
</evidence>
<keyword evidence="5" id="KW-1185">Reference proteome</keyword>
<feature type="region of interest" description="Disordered" evidence="1">
    <location>
        <begin position="1"/>
        <end position="79"/>
    </location>
</feature>
<dbReference type="Pfam" id="PF01796">
    <property type="entry name" value="OB_ChsH2_C"/>
    <property type="match status" value="1"/>
</dbReference>
<feature type="compositionally biased region" description="Basic residues" evidence="1">
    <location>
        <begin position="22"/>
        <end position="39"/>
    </location>
</feature>
<dbReference type="Proteomes" id="UP000261811">
    <property type="component" value="Unassembled WGS sequence"/>
</dbReference>
<dbReference type="EMBL" id="QURH01000321">
    <property type="protein sequence ID" value="RFU39834.1"/>
    <property type="molecule type" value="Genomic_DNA"/>
</dbReference>
<dbReference type="InterPro" id="IPR022002">
    <property type="entry name" value="ChsH2_Znr"/>
</dbReference>
<dbReference type="PANTHER" id="PTHR34075">
    <property type="entry name" value="BLR3430 PROTEIN"/>
    <property type="match status" value="1"/>
</dbReference>
<evidence type="ECO:0000313" key="4">
    <source>
        <dbReference type="EMBL" id="RFU39834.1"/>
    </source>
</evidence>
<comment type="caution">
    <text evidence="4">The sequence shown here is derived from an EMBL/GenBank/DDBJ whole genome shotgun (WGS) entry which is preliminary data.</text>
</comment>
<dbReference type="InterPro" id="IPR002878">
    <property type="entry name" value="ChsH2_C"/>
</dbReference>
<evidence type="ECO:0000259" key="2">
    <source>
        <dbReference type="Pfam" id="PF01796"/>
    </source>
</evidence>
<name>A0A372JIZ4_9ACTN</name>
<protein>
    <recommendedName>
        <fullName evidence="6">DUF35 domain-containing protein</fullName>
    </recommendedName>
</protein>
<gene>
    <name evidence="4" type="ORF">DZF91_20310</name>
</gene>
<dbReference type="SUPFAM" id="SSF50249">
    <property type="entry name" value="Nucleic acid-binding proteins"/>
    <property type="match status" value="1"/>
</dbReference>
<feature type="domain" description="ChsH2 C-terminal OB-fold" evidence="2">
    <location>
        <begin position="121"/>
        <end position="183"/>
    </location>
</feature>
<dbReference type="InterPro" id="IPR012340">
    <property type="entry name" value="NA-bd_OB-fold"/>
</dbReference>
<accession>A0A372JIZ4</accession>
<dbReference type="InterPro" id="IPR052513">
    <property type="entry name" value="Thioester_dehydratase-like"/>
</dbReference>
<feature type="compositionally biased region" description="Basic and acidic residues" evidence="1">
    <location>
        <begin position="40"/>
        <end position="49"/>
    </location>
</feature>
<dbReference type="OrthoDB" id="7470921at2"/>
<proteinExistence type="predicted"/>
<evidence type="ECO:0000259" key="3">
    <source>
        <dbReference type="Pfam" id="PF12172"/>
    </source>
</evidence>
<reference evidence="4 5" key="1">
    <citation type="submission" date="2018-08" db="EMBL/GenBank/DDBJ databases">
        <title>Actinomadura jelena sp. nov., a novel Actinomycete isolated from soil in Chad.</title>
        <authorList>
            <person name="Shi L."/>
        </authorList>
    </citation>
    <scope>NUCLEOTIDE SEQUENCE [LARGE SCALE GENOMIC DNA]</scope>
    <source>
        <strain evidence="4 5">NEAU-G17</strain>
    </source>
</reference>
<dbReference type="Gene3D" id="6.10.30.10">
    <property type="match status" value="1"/>
</dbReference>
<dbReference type="AlphaFoldDB" id="A0A372JIZ4"/>
<feature type="domain" description="ChsH2 rubredoxin-like zinc ribbon" evidence="3">
    <location>
        <begin position="84"/>
        <end position="118"/>
    </location>
</feature>
<dbReference type="PANTHER" id="PTHR34075:SF5">
    <property type="entry name" value="BLR3430 PROTEIN"/>
    <property type="match status" value="1"/>
</dbReference>
<sequence>MRRGAARQHPRRLPLRGVRPWHQPHRRSRLPAPRRRRRPPGPERADRPVHRPAGLRPRRNLGPRPPERPVIVRPEPDRDSRPWWDAVRRHELTVQRCDACGRLRFPARAVCNACRSREASWTPVSGRGRVYSWIVNHQRFAPSMTEPLTILAVRLDEGDDLLMYGNLTEPAELCEGLPVEAVFTDHDGETLVNWRPLPG</sequence>
<feature type="compositionally biased region" description="Basic residues" evidence="1">
    <location>
        <begin position="1"/>
        <end position="14"/>
    </location>
</feature>
<organism evidence="4 5">
    <name type="scientific">Actinomadura logoneensis</name>
    <dbReference type="NCBI Taxonomy" id="2293572"/>
    <lineage>
        <taxon>Bacteria</taxon>
        <taxon>Bacillati</taxon>
        <taxon>Actinomycetota</taxon>
        <taxon>Actinomycetes</taxon>
        <taxon>Streptosporangiales</taxon>
        <taxon>Thermomonosporaceae</taxon>
        <taxon>Actinomadura</taxon>
    </lineage>
</organism>
<evidence type="ECO:0008006" key="6">
    <source>
        <dbReference type="Google" id="ProtNLM"/>
    </source>
</evidence>